<evidence type="ECO:0000256" key="1">
    <source>
        <dbReference type="ARBA" id="ARBA00023002"/>
    </source>
</evidence>
<dbReference type="GO" id="GO:0016624">
    <property type="term" value="F:oxidoreductase activity, acting on the aldehyde or oxo group of donors, disulfide as acceptor"/>
    <property type="evidence" value="ECO:0007669"/>
    <property type="project" value="InterPro"/>
</dbReference>
<keyword evidence="5" id="KW-1185">Reference proteome</keyword>
<evidence type="ECO:0000313" key="4">
    <source>
        <dbReference type="EMBL" id="ELZ33294.1"/>
    </source>
</evidence>
<dbReference type="InParanoid" id="M0DGJ4"/>
<keyword evidence="4" id="KW-0670">Pyruvate</keyword>
<dbReference type="eggNOG" id="arCOG01054">
    <property type="taxonomic scope" value="Archaea"/>
</dbReference>
<feature type="compositionally biased region" description="Basic and acidic residues" evidence="2">
    <location>
        <begin position="335"/>
        <end position="351"/>
    </location>
</feature>
<keyword evidence="1" id="KW-0560">Oxidoreductase</keyword>
<dbReference type="PATRIC" id="fig|1227487.5.peg.898"/>
<evidence type="ECO:0000259" key="3">
    <source>
        <dbReference type="Pfam" id="PF00676"/>
    </source>
</evidence>
<dbReference type="InterPro" id="IPR050771">
    <property type="entry name" value="Alpha-ketoacid_DH_E1_comp"/>
</dbReference>
<reference evidence="4 5" key="1">
    <citation type="journal article" date="2014" name="PLoS Genet.">
        <title>Phylogenetically driven sequencing of extremely halophilic archaea reveals strategies for static and dynamic osmo-response.</title>
        <authorList>
            <person name="Becker E.A."/>
            <person name="Seitzer P.M."/>
            <person name="Tritt A."/>
            <person name="Larsen D."/>
            <person name="Krusor M."/>
            <person name="Yao A.I."/>
            <person name="Wu D."/>
            <person name="Madern D."/>
            <person name="Eisen J.A."/>
            <person name="Darling A.E."/>
            <person name="Facciotti M.T."/>
        </authorList>
    </citation>
    <scope>NUCLEOTIDE SEQUENCE [LARGE SCALE GENOMIC DNA]</scope>
    <source>
        <strain evidence="4 5">JCM 14848</strain>
    </source>
</reference>
<dbReference type="GO" id="GO:0044272">
    <property type="term" value="P:sulfur compound biosynthetic process"/>
    <property type="evidence" value="ECO:0007669"/>
    <property type="project" value="UniProtKB-ARBA"/>
</dbReference>
<comment type="caution">
    <text evidence="4">The sequence shown here is derived from an EMBL/GenBank/DDBJ whole genome shotgun (WGS) entry which is preliminary data.</text>
</comment>
<dbReference type="Gene3D" id="3.40.50.970">
    <property type="match status" value="1"/>
</dbReference>
<feature type="region of interest" description="Disordered" evidence="2">
    <location>
        <begin position="330"/>
        <end position="351"/>
    </location>
</feature>
<dbReference type="Proteomes" id="UP000011513">
    <property type="component" value="Unassembled WGS sequence"/>
</dbReference>
<feature type="domain" description="Dehydrogenase E1 component" evidence="3">
    <location>
        <begin position="30"/>
        <end position="315"/>
    </location>
</feature>
<dbReference type="PANTHER" id="PTHR43380">
    <property type="entry name" value="2-OXOISOVALERATE DEHYDROGENASE SUBUNIT ALPHA, MITOCHONDRIAL"/>
    <property type="match status" value="1"/>
</dbReference>
<dbReference type="CDD" id="cd02000">
    <property type="entry name" value="TPP_E1_PDC_ADC_BCADC"/>
    <property type="match status" value="1"/>
</dbReference>
<dbReference type="InterPro" id="IPR001017">
    <property type="entry name" value="DH_E1"/>
</dbReference>
<protein>
    <submittedName>
        <fullName evidence="4">Pyruvate/2-oxoglutarate dehydrogenase complex, dehydrogenase component alpha subunit</fullName>
    </submittedName>
</protein>
<dbReference type="Pfam" id="PF00676">
    <property type="entry name" value="E1_dh"/>
    <property type="match status" value="1"/>
</dbReference>
<evidence type="ECO:0000313" key="5">
    <source>
        <dbReference type="Proteomes" id="UP000011513"/>
    </source>
</evidence>
<dbReference type="InterPro" id="IPR029061">
    <property type="entry name" value="THDP-binding"/>
</dbReference>
<dbReference type="PANTHER" id="PTHR43380:SF1">
    <property type="entry name" value="2-OXOISOVALERATE DEHYDROGENASE SUBUNIT ALPHA, MITOCHONDRIAL"/>
    <property type="match status" value="1"/>
</dbReference>
<evidence type="ECO:0000256" key="2">
    <source>
        <dbReference type="SAM" id="MobiDB-lite"/>
    </source>
</evidence>
<dbReference type="AlphaFoldDB" id="M0DGJ4"/>
<feature type="compositionally biased region" description="Basic and acidic residues" evidence="2">
    <location>
        <begin position="253"/>
        <end position="262"/>
    </location>
</feature>
<accession>M0DGJ4</accession>
<sequence length="351" mass="39340">MADMHRLIGERSLADSWLDEADARAAFRDMVRTRRFDERALALQRRGWMSGYPPFRGQEASQVGAAHAMREDDVLFPTYRSNALQIARGVPMSDVFAFRRGHPEFTSGHDVPVFPQAVPIATQIPLATGAGMAATYLEDAHVILVCFGDGATSEGDFHEGLNFAGVFDAPVVFFCENNDWAISMRRERQTASDSIAVKAEAYGFEGVQVDGNDPFAVRETVTEALTDAREGSPVLVESLTYRRGPHTTADDPSAYRDDDPDLPEWRVRDPLERTEEFLREEGTIDEEFVESTYEAADEELREAVETVEDLPTPDPDDVFEHAYESLPPDLAAQREGMRDFLTRNDPNELER</sequence>
<dbReference type="EMBL" id="AOIV01000008">
    <property type="protein sequence ID" value="ELZ33294.1"/>
    <property type="molecule type" value="Genomic_DNA"/>
</dbReference>
<proteinExistence type="predicted"/>
<gene>
    <name evidence="4" type="ORF">C474_04420</name>
</gene>
<name>M0DGJ4_HALPD</name>
<dbReference type="GO" id="GO:0009083">
    <property type="term" value="P:branched-chain amino acid catabolic process"/>
    <property type="evidence" value="ECO:0007669"/>
    <property type="project" value="TreeGrafter"/>
</dbReference>
<dbReference type="SUPFAM" id="SSF52518">
    <property type="entry name" value="Thiamin diphosphate-binding fold (THDP-binding)"/>
    <property type="match status" value="1"/>
</dbReference>
<feature type="region of interest" description="Disordered" evidence="2">
    <location>
        <begin position="243"/>
        <end position="262"/>
    </location>
</feature>
<organism evidence="4 5">
    <name type="scientific">Halogeometricum pallidum JCM 14848</name>
    <dbReference type="NCBI Taxonomy" id="1227487"/>
    <lineage>
        <taxon>Archaea</taxon>
        <taxon>Methanobacteriati</taxon>
        <taxon>Methanobacteriota</taxon>
        <taxon>Stenosarchaea group</taxon>
        <taxon>Halobacteria</taxon>
        <taxon>Halobacteriales</taxon>
        <taxon>Haloferacaceae</taxon>
        <taxon>Halogeometricum</taxon>
    </lineage>
</organism>